<protein>
    <submittedName>
        <fullName evidence="1">Uncharacterized protein</fullName>
    </submittedName>
</protein>
<accession>A0A1L6R923</accession>
<keyword evidence="2" id="KW-1185">Reference proteome</keyword>
<dbReference type="RefSeq" id="WP_075268866.1">
    <property type="nucleotide sequence ID" value="NZ_CP014332.1"/>
</dbReference>
<proteinExistence type="predicted"/>
<dbReference type="AlphaFoldDB" id="A0A1L6R923"/>
<dbReference type="OrthoDB" id="2147515at2"/>
<dbReference type="KEGG" id="wjo:FOL01_0154"/>
<dbReference type="Proteomes" id="UP000185473">
    <property type="component" value="Chromosome"/>
</dbReference>
<organism evidence="1 2">
    <name type="scientific">Weissella jogaejeotgali</name>
    <dbReference type="NCBI Taxonomy" id="1631871"/>
    <lineage>
        <taxon>Bacteria</taxon>
        <taxon>Bacillati</taxon>
        <taxon>Bacillota</taxon>
        <taxon>Bacilli</taxon>
        <taxon>Lactobacillales</taxon>
        <taxon>Lactobacillaceae</taxon>
        <taxon>Weissella</taxon>
    </lineage>
</organism>
<dbReference type="EMBL" id="CP014332">
    <property type="protein sequence ID" value="APS41013.1"/>
    <property type="molecule type" value="Genomic_DNA"/>
</dbReference>
<gene>
    <name evidence="1" type="ORF">FOL01_0154</name>
</gene>
<evidence type="ECO:0000313" key="1">
    <source>
        <dbReference type="EMBL" id="APS41013.1"/>
    </source>
</evidence>
<reference evidence="1 2" key="1">
    <citation type="submission" date="2016-02" db="EMBL/GenBank/DDBJ databases">
        <title>Complete Genome Sequence of Weissella jogaejeotgali FOL01.</title>
        <authorList>
            <person name="Lee J.-H."/>
            <person name="Ku H.-J."/>
        </authorList>
    </citation>
    <scope>NUCLEOTIDE SEQUENCE [LARGE SCALE GENOMIC DNA]</scope>
    <source>
        <strain evidence="1 2">FOL01</strain>
    </source>
</reference>
<evidence type="ECO:0000313" key="2">
    <source>
        <dbReference type="Proteomes" id="UP000185473"/>
    </source>
</evidence>
<sequence>MAFYLNMSALIDMFGTKLTVLTNSDDGEWVDGIWHQTESKEIDLYEPFLTFNINSTLLSGQLMPAETGEFDTDKAYWFSENDYALGTRVKHNNELYRVTGKHNYSDYSNVLEHELKKESPNNEQT</sequence>
<dbReference type="STRING" id="1631871.FOL01_0154"/>
<name>A0A1L6R923_9LACO</name>